<feature type="domain" description="Cyclin N-terminal" evidence="2">
    <location>
        <begin position="33"/>
        <end position="150"/>
    </location>
</feature>
<dbReference type="GO" id="GO:0016538">
    <property type="term" value="F:cyclin-dependent protein serine/threonine kinase regulator activity"/>
    <property type="evidence" value="ECO:0007669"/>
    <property type="project" value="InterPro"/>
</dbReference>
<gene>
    <name evidence="3" type="ORF">THASP1DRAFT_29461</name>
</gene>
<dbReference type="InterPro" id="IPR036915">
    <property type="entry name" value="Cyclin-like_sf"/>
</dbReference>
<sequence length="284" mass="31564">MNPTPTEPLVPPPPSVAVPAGSKPYPGALPPMDYLLLCGDLLDLPRITTAVAQIYMHRCNRHLAREAERHGTAGRSTTDLDVYLMTSACLHLACKSTETLRKVRDMVNVGNLVLHAKQPYLNLDDRYQRLRDSLVTAELMVLRILRFDVNAQPPHVWVARIIRRTLEPERYADIYDDDGDTLSDDGEEGAVRASDTRTDTNASVSHPMARTFAQLAWVHANDSMRSEKLALDYAPRVLALASVYMASHALDIPLPQPFETWCTLWGEPNAGQIKAAVLDLAAIY</sequence>
<dbReference type="AlphaFoldDB" id="A0A4P9XRM1"/>
<dbReference type="OrthoDB" id="25002at2759"/>
<dbReference type="InterPro" id="IPR006671">
    <property type="entry name" value="Cyclin_N"/>
</dbReference>
<dbReference type="CDD" id="cd20534">
    <property type="entry name" value="CYCLIN_CCNM_CCNQ_rpt1"/>
    <property type="match status" value="1"/>
</dbReference>
<keyword evidence="4" id="KW-1185">Reference proteome</keyword>
<dbReference type="Proteomes" id="UP000271241">
    <property type="component" value="Unassembled WGS sequence"/>
</dbReference>
<dbReference type="InterPro" id="IPR048055">
    <property type="entry name" value="Cyclin-Q_first_cyclin_box"/>
</dbReference>
<dbReference type="EMBL" id="KZ992573">
    <property type="protein sequence ID" value="RKP08747.1"/>
    <property type="molecule type" value="Genomic_DNA"/>
</dbReference>
<proteinExistence type="predicted"/>
<feature type="compositionally biased region" description="Acidic residues" evidence="1">
    <location>
        <begin position="177"/>
        <end position="188"/>
    </location>
</feature>
<dbReference type="STRING" id="78915.A0A4P9XRM1"/>
<reference evidence="4" key="1">
    <citation type="journal article" date="2018" name="Nat. Microbiol.">
        <title>Leveraging single-cell genomics to expand the fungal tree of life.</title>
        <authorList>
            <person name="Ahrendt S.R."/>
            <person name="Quandt C.A."/>
            <person name="Ciobanu D."/>
            <person name="Clum A."/>
            <person name="Salamov A."/>
            <person name="Andreopoulos B."/>
            <person name="Cheng J.F."/>
            <person name="Woyke T."/>
            <person name="Pelin A."/>
            <person name="Henrissat B."/>
            <person name="Reynolds N.K."/>
            <person name="Benny G.L."/>
            <person name="Smith M.E."/>
            <person name="James T.Y."/>
            <person name="Grigoriev I.V."/>
        </authorList>
    </citation>
    <scope>NUCLEOTIDE SEQUENCE [LARGE SCALE GENOMIC DNA]</scope>
    <source>
        <strain evidence="4">RSA 1356</strain>
    </source>
</reference>
<evidence type="ECO:0000256" key="1">
    <source>
        <dbReference type="SAM" id="MobiDB-lite"/>
    </source>
</evidence>
<protein>
    <submittedName>
        <fullName evidence="3">Cyclin-like protein</fullName>
    </submittedName>
</protein>
<evidence type="ECO:0000313" key="4">
    <source>
        <dbReference type="Proteomes" id="UP000271241"/>
    </source>
</evidence>
<name>A0A4P9XRM1_9FUNG</name>
<dbReference type="PANTHER" id="PTHR10026">
    <property type="entry name" value="CYCLIN"/>
    <property type="match status" value="1"/>
</dbReference>
<dbReference type="GO" id="GO:0006357">
    <property type="term" value="P:regulation of transcription by RNA polymerase II"/>
    <property type="evidence" value="ECO:0007669"/>
    <property type="project" value="InterPro"/>
</dbReference>
<feature type="region of interest" description="Disordered" evidence="1">
    <location>
        <begin position="177"/>
        <end position="203"/>
    </location>
</feature>
<evidence type="ECO:0000259" key="2">
    <source>
        <dbReference type="Pfam" id="PF00134"/>
    </source>
</evidence>
<dbReference type="CDD" id="cd20546">
    <property type="entry name" value="CYCLIN_SpCG1C_ScCTK2-like_rpt2"/>
    <property type="match status" value="1"/>
</dbReference>
<accession>A0A4P9XRM1</accession>
<dbReference type="SUPFAM" id="SSF47954">
    <property type="entry name" value="Cyclin-like"/>
    <property type="match status" value="2"/>
</dbReference>
<organism evidence="3 4">
    <name type="scientific">Thamnocephalis sphaerospora</name>
    <dbReference type="NCBI Taxonomy" id="78915"/>
    <lineage>
        <taxon>Eukaryota</taxon>
        <taxon>Fungi</taxon>
        <taxon>Fungi incertae sedis</taxon>
        <taxon>Zoopagomycota</taxon>
        <taxon>Zoopagomycotina</taxon>
        <taxon>Zoopagomycetes</taxon>
        <taxon>Zoopagales</taxon>
        <taxon>Sigmoideomycetaceae</taxon>
        <taxon>Thamnocephalis</taxon>
    </lineage>
</organism>
<dbReference type="Gene3D" id="1.10.472.10">
    <property type="entry name" value="Cyclin-like"/>
    <property type="match status" value="2"/>
</dbReference>
<dbReference type="Pfam" id="PF00134">
    <property type="entry name" value="Cyclin_N"/>
    <property type="match status" value="1"/>
</dbReference>
<dbReference type="InterPro" id="IPR043198">
    <property type="entry name" value="Cyclin/Ssn8"/>
</dbReference>
<evidence type="ECO:0000313" key="3">
    <source>
        <dbReference type="EMBL" id="RKP08747.1"/>
    </source>
</evidence>